<dbReference type="GeneID" id="3861658"/>
<feature type="signal peptide" evidence="7">
    <location>
        <begin position="1"/>
        <end position="21"/>
    </location>
</feature>
<dbReference type="FunCoup" id="Q4UFD4">
    <property type="interactions" value="5"/>
</dbReference>
<sequence>MVYIIALFMLVCCNCVKYMEGSFLPLNQSLRPIHKMSFLYYSQKNMLKLNKTQIFAPLKKEYNTPSTVSKLFSDYQRNLPKNQEKRSYKEVFKDAIGVFRVKTKVTPLVSLISVSGYLIPFMVATRNYEPLLLSLSLPKFVDDIVTSMSSLHKFISSVPNLMELIHLCINKVFISKNELVQNHFIKFNYTQGHILSLYGNLLCHIYSDFISSLGQGFLGSVIGYTMLLSTFTPLLYCMFCALMGTYSQLPLVSQAAQVSVGSDKSYPM</sequence>
<evidence type="ECO:0000256" key="7">
    <source>
        <dbReference type="SAM" id="SignalP"/>
    </source>
</evidence>
<feature type="chain" id="PRO_5004244989" evidence="7">
    <location>
        <begin position="22"/>
        <end position="268"/>
    </location>
</feature>
<dbReference type="PANTHER" id="PTHR33510:SF5">
    <property type="entry name" value="PROTEIN TIC 20-II, CHLOROPLASTIC"/>
    <property type="match status" value="1"/>
</dbReference>
<dbReference type="KEGG" id="tan:TA15195"/>
<reference evidence="8 9" key="1">
    <citation type="journal article" date="2005" name="Science">
        <title>Genome of the host-cell transforming parasite Theileria annulata compared with T. parva.</title>
        <authorList>
            <person name="Pain A."/>
            <person name="Renauld H."/>
            <person name="Berriman M."/>
            <person name="Murphy L."/>
            <person name="Yeats C.A."/>
            <person name="Weir W."/>
            <person name="Kerhornou A."/>
            <person name="Aslett M."/>
            <person name="Bishop R."/>
            <person name="Bouchier C."/>
            <person name="Cochet M."/>
            <person name="Coulson R.M.R."/>
            <person name="Cronin A."/>
            <person name="de Villiers E.P."/>
            <person name="Fraser A."/>
            <person name="Fosker N."/>
            <person name="Gardner M."/>
            <person name="Goble A."/>
            <person name="Griffiths-Jones S."/>
            <person name="Harris D.E."/>
            <person name="Katzer F."/>
            <person name="Larke N."/>
            <person name="Lord A."/>
            <person name="Maser P."/>
            <person name="McKellar S."/>
            <person name="Mooney P."/>
            <person name="Morton F."/>
            <person name="Nene V."/>
            <person name="O'Neil S."/>
            <person name="Price C."/>
            <person name="Quail M.A."/>
            <person name="Rabbinowitsch E."/>
            <person name="Rawlings N.D."/>
            <person name="Rutter S."/>
            <person name="Saunders D."/>
            <person name="Seeger K."/>
            <person name="Shah T."/>
            <person name="Squares R."/>
            <person name="Squares S."/>
            <person name="Tivey A."/>
            <person name="Walker A.R."/>
            <person name="Woodward J."/>
            <person name="Dobbelaere D.A.E."/>
            <person name="Langsley G."/>
            <person name="Rajandream M.A."/>
            <person name="McKeever D."/>
            <person name="Shiels B."/>
            <person name="Tait A."/>
            <person name="Barrell B.G."/>
            <person name="Hall N."/>
        </authorList>
    </citation>
    <scope>NUCLEOTIDE SEQUENCE [LARGE SCALE GENOMIC DNA]</scope>
    <source>
        <strain evidence="9">Ankara</strain>
    </source>
</reference>
<dbReference type="VEuPathDB" id="PiroplasmaDB:TA15195"/>
<comment type="subcellular location">
    <subcellularLocation>
        <location evidence="1">Plastid</location>
        <location evidence="1">Chloroplast membrane</location>
        <topology evidence="1">Multi-pass membrane protein</topology>
    </subcellularLocation>
</comment>
<dbReference type="InParanoid" id="Q4UFD4"/>
<protein>
    <submittedName>
        <fullName evidence="8">Uncharacterized protein</fullName>
    </submittedName>
</protein>
<keyword evidence="3 6" id="KW-0812">Transmembrane</keyword>
<organism evidence="8 9">
    <name type="scientific">Theileria annulata</name>
    <dbReference type="NCBI Taxonomy" id="5874"/>
    <lineage>
        <taxon>Eukaryota</taxon>
        <taxon>Sar</taxon>
        <taxon>Alveolata</taxon>
        <taxon>Apicomplexa</taxon>
        <taxon>Aconoidasida</taxon>
        <taxon>Piroplasmida</taxon>
        <taxon>Theileriidae</taxon>
        <taxon>Theileria</taxon>
    </lineage>
</organism>
<gene>
    <name evidence="8" type="ORF">TA15195</name>
</gene>
<keyword evidence="4 6" id="KW-1133">Transmembrane helix</keyword>
<dbReference type="eggNOG" id="ENOG502QZY0">
    <property type="taxonomic scope" value="Eukaryota"/>
</dbReference>
<accession>Q4UFD4</accession>
<dbReference type="Proteomes" id="UP000001950">
    <property type="component" value="Chromosome 2"/>
</dbReference>
<evidence type="ECO:0000256" key="6">
    <source>
        <dbReference type="SAM" id="Phobius"/>
    </source>
</evidence>
<evidence type="ECO:0000313" key="8">
    <source>
        <dbReference type="EMBL" id="CAI74182.1"/>
    </source>
</evidence>
<evidence type="ECO:0000256" key="3">
    <source>
        <dbReference type="ARBA" id="ARBA00022692"/>
    </source>
</evidence>
<dbReference type="RefSeq" id="XP_951914.1">
    <property type="nucleotide sequence ID" value="XM_946821.1"/>
</dbReference>
<keyword evidence="9" id="KW-1185">Reference proteome</keyword>
<name>Q4UFD4_THEAN</name>
<dbReference type="OMA" id="FIKYHHM"/>
<keyword evidence="7" id="KW-0732">Signal</keyword>
<feature type="transmembrane region" description="Helical" evidence="6">
    <location>
        <begin position="221"/>
        <end position="244"/>
    </location>
</feature>
<proteinExistence type="inferred from homology"/>
<dbReference type="Pfam" id="PF16166">
    <property type="entry name" value="TIC20"/>
    <property type="match status" value="1"/>
</dbReference>
<evidence type="ECO:0000256" key="1">
    <source>
        <dbReference type="ARBA" id="ARBA00004508"/>
    </source>
</evidence>
<dbReference type="AlphaFoldDB" id="Q4UFD4"/>
<dbReference type="PANTHER" id="PTHR33510">
    <property type="entry name" value="PROTEIN TIC 20-II, CHLOROPLASTIC"/>
    <property type="match status" value="1"/>
</dbReference>
<evidence type="ECO:0000256" key="4">
    <source>
        <dbReference type="ARBA" id="ARBA00022989"/>
    </source>
</evidence>
<evidence type="ECO:0000313" key="9">
    <source>
        <dbReference type="Proteomes" id="UP000001950"/>
    </source>
</evidence>
<dbReference type="EMBL" id="CR940348">
    <property type="protein sequence ID" value="CAI74182.1"/>
    <property type="molecule type" value="Genomic_DNA"/>
</dbReference>
<evidence type="ECO:0000256" key="2">
    <source>
        <dbReference type="ARBA" id="ARBA00009596"/>
    </source>
</evidence>
<dbReference type="InterPro" id="IPR005691">
    <property type="entry name" value="Tic20"/>
</dbReference>
<dbReference type="STRING" id="5874.Q4UFD4"/>
<comment type="similarity">
    <text evidence="2">Belongs to the Tic20 family.</text>
</comment>
<evidence type="ECO:0000256" key="5">
    <source>
        <dbReference type="ARBA" id="ARBA00023136"/>
    </source>
</evidence>
<dbReference type="GO" id="GO:0031969">
    <property type="term" value="C:chloroplast membrane"/>
    <property type="evidence" value="ECO:0007669"/>
    <property type="project" value="UniProtKB-SubCell"/>
</dbReference>
<dbReference type="OrthoDB" id="365983at2759"/>
<keyword evidence="5 6" id="KW-0472">Membrane</keyword>